<dbReference type="GO" id="GO:0032012">
    <property type="term" value="P:regulation of ARF protein signal transduction"/>
    <property type="evidence" value="ECO:0007669"/>
    <property type="project" value="InterPro"/>
</dbReference>
<keyword evidence="14" id="KW-1185">Reference proteome</keyword>
<comment type="caution">
    <text evidence="13">The sequence shown here is derived from an EMBL/GenBank/DDBJ whole genome shotgun (WGS) entry which is preliminary data.</text>
</comment>
<comment type="subcellular location">
    <subcellularLocation>
        <location evidence="2">Bud neck</location>
    </subcellularLocation>
    <subcellularLocation>
        <location evidence="8">Bud tip</location>
    </subcellularLocation>
    <subcellularLocation>
        <location evidence="1">Cell membrane</location>
        <topology evidence="1">Peripheral membrane protein</topology>
    </subcellularLocation>
    <subcellularLocation>
        <location evidence="3">Cytoplasm</location>
    </subcellularLocation>
</comment>
<evidence type="ECO:0000313" key="13">
    <source>
        <dbReference type="EMBL" id="PVH22196.1"/>
    </source>
</evidence>
<evidence type="ECO:0000256" key="6">
    <source>
        <dbReference type="ARBA" id="ARBA00022658"/>
    </source>
</evidence>
<dbReference type="Gene3D" id="1.10.1000.11">
    <property type="entry name" value="Arf Nucleotide-binding Site Opener,domain 2"/>
    <property type="match status" value="1"/>
</dbReference>
<feature type="region of interest" description="Disordered" evidence="11">
    <location>
        <begin position="499"/>
        <end position="520"/>
    </location>
</feature>
<feature type="compositionally biased region" description="Basic and acidic residues" evidence="11">
    <location>
        <begin position="7"/>
        <end position="22"/>
    </location>
</feature>
<feature type="compositionally biased region" description="Basic and acidic residues" evidence="11">
    <location>
        <begin position="45"/>
        <end position="56"/>
    </location>
</feature>
<dbReference type="Pfam" id="PF01369">
    <property type="entry name" value="Sec7"/>
    <property type="match status" value="1"/>
</dbReference>
<dbReference type="InterPro" id="IPR023394">
    <property type="entry name" value="Sec7_C_sf"/>
</dbReference>
<reference evidence="13 14" key="1">
    <citation type="submission" date="2017-12" db="EMBL/GenBank/DDBJ databases">
        <title>Genome Sequence of a Multidrug-Resistant Candida haemulonii Isolate from a Patient with Chronic Leg Ulcers in Israel.</title>
        <authorList>
            <person name="Chow N.A."/>
            <person name="Gade L."/>
            <person name="Batra D."/>
            <person name="Rowe L.A."/>
            <person name="Ben-Ami R."/>
            <person name="Loparev V.N."/>
            <person name="Litvintseva A.P."/>
        </authorList>
    </citation>
    <scope>NUCLEOTIDE SEQUENCE [LARGE SCALE GENOMIC DNA]</scope>
    <source>
        <strain evidence="13 14">B11899</strain>
    </source>
</reference>
<sequence>MSLTKTDSSETLHGTEKVDKVGQQDAPPDAHQGASPSEEPLEEAEVTKTDSPRVEETVVIVEVPEKVEDGKEEVSENVNVEETSASEEPEKTQNNTSKSVEEEAADELVEIAKKLYNEEFVSIRPEEYTQFLAADDKDSAAIRELYMDMFTWSPSLVKSTRILCSKLYLKGESQEIDRILSAFTKSYIRQNPVNVFCTRDFEKIYIILYSLILLNTALHNSEISKKSSISQADYVRNTFTTFLQSNKKTSSKLSVKQKIQIERELHSYYDDLARSELYLKKTSDSTLHTSSQRRVISTNSNRLSVAETIRSTVSGNSNDHPASPQVNGEDFDLSRQISNTSNLSTDHDGQRRHSLALSKVRSGGSAVSHVTATSNNAGYGSNGARVGFTRVLHSNTNSQRNTLKNRSSLDHLRHYGHSLGHKSSRASIVSRQSNAPEDQLSLSTTDLPNLDTSYNGKQDLEDFDVANFQDSYDLKLELQGSPYLKEGLLKLRIINNDQSDSTGNGDVHTPASSGILSSASSITSRKPGGFFSFFKSAPKEPASVSTTVGTSHNHHAFSTKFSEYFVVVSKGELRLYSFDPKQIKKQQQKLKKLRKHSLAFGVDLEDDEDDIGDGNWLKNAANMGNYNLCSTIAQLERSSLSQSSDKIQWSLSFPKTSKKAPKKFVFEAGTMEVATEYVNTCNFWASKITAVPPLEESVSSLEYGWTHLDGLVSMGDAFKKARNISKWEQLPKGVYISNLSVADEGDEVQHEGLSKQFLMTLKYYNSLKGYYNNFSQMRTTFLRNMRKFTGTSNYKLVSQNYETRANEYKVELTKYKNYVIMLGYGLKLRFDAVEDDVYEKLKQDIIDDTELTIDKENDVEVGAEVAKRLTEHHESESEVIKVAKKELEKLSMLTPDLYMMFRRKDALPESRDEKEDAEYDVSTGLEDTSGTLVKSPKNFSLADIKDSESSPINQLLTADVKSSGPGEGELNQAKRELIMSFSTNTIKEEDEEFDNVI</sequence>
<evidence type="ECO:0000256" key="2">
    <source>
        <dbReference type="ARBA" id="ARBA00004266"/>
    </source>
</evidence>
<keyword evidence="5" id="KW-0963">Cytoplasm</keyword>
<feature type="compositionally biased region" description="Basic and acidic residues" evidence="11">
    <location>
        <begin position="63"/>
        <end position="74"/>
    </location>
</feature>
<name>A0A2V1AXF2_9ASCO</name>
<dbReference type="InterPro" id="IPR000904">
    <property type="entry name" value="Sec7_dom"/>
</dbReference>
<keyword evidence="6" id="KW-0344">Guanine-nucleotide releasing factor</keyword>
<evidence type="ECO:0000256" key="10">
    <source>
        <dbReference type="ARBA" id="ARBA00040041"/>
    </source>
</evidence>
<dbReference type="PANTHER" id="PTHR10663:SF405">
    <property type="entry name" value="ARF GUANINE NUCLEOTIDE EXCHANGE FACTOR SYT1"/>
    <property type="match status" value="1"/>
</dbReference>
<dbReference type="SMART" id="SM00222">
    <property type="entry name" value="Sec7"/>
    <property type="match status" value="1"/>
</dbReference>
<dbReference type="OrthoDB" id="2157641at2759"/>
<accession>A0A2V1AXF2</accession>
<protein>
    <recommendedName>
        <fullName evidence="10">Guanine-nucleotide exchange factor YEL1</fullName>
    </recommendedName>
</protein>
<evidence type="ECO:0000256" key="5">
    <source>
        <dbReference type="ARBA" id="ARBA00022490"/>
    </source>
</evidence>
<dbReference type="InterPro" id="IPR056468">
    <property type="entry name" value="PH_GEF_YEL1"/>
</dbReference>
<dbReference type="Proteomes" id="UP000244309">
    <property type="component" value="Unassembled WGS sequence"/>
</dbReference>
<evidence type="ECO:0000256" key="3">
    <source>
        <dbReference type="ARBA" id="ARBA00004496"/>
    </source>
</evidence>
<feature type="region of interest" description="Disordered" evidence="11">
    <location>
        <begin position="416"/>
        <end position="449"/>
    </location>
</feature>
<evidence type="ECO:0000256" key="1">
    <source>
        <dbReference type="ARBA" id="ARBA00004202"/>
    </source>
</evidence>
<evidence type="ECO:0000256" key="8">
    <source>
        <dbReference type="ARBA" id="ARBA00037853"/>
    </source>
</evidence>
<dbReference type="SUPFAM" id="SSF48425">
    <property type="entry name" value="Sec7 domain"/>
    <property type="match status" value="1"/>
</dbReference>
<gene>
    <name evidence="13" type="ORF">CXQ85_004866</name>
</gene>
<comment type="similarity">
    <text evidence="9">Belongs to the YEL1 family.</text>
</comment>
<feature type="domain" description="SEC7" evidence="12">
    <location>
        <begin position="63"/>
        <end position="275"/>
    </location>
</feature>
<dbReference type="PANTHER" id="PTHR10663">
    <property type="entry name" value="GUANYL-NUCLEOTIDE EXCHANGE FACTOR"/>
    <property type="match status" value="1"/>
</dbReference>
<keyword evidence="4" id="KW-1003">Cell membrane</keyword>
<dbReference type="STRING" id="45357.A0A2V1AXF2"/>
<feature type="compositionally biased region" description="Low complexity" evidence="11">
    <location>
        <begin position="511"/>
        <end position="520"/>
    </location>
</feature>
<keyword evidence="7" id="KW-0472">Membrane</keyword>
<evidence type="ECO:0000313" key="14">
    <source>
        <dbReference type="Proteomes" id="UP000244309"/>
    </source>
</evidence>
<feature type="region of interest" description="Disordered" evidence="11">
    <location>
        <begin position="1"/>
        <end position="101"/>
    </location>
</feature>
<feature type="compositionally biased region" description="Polar residues" evidence="11">
    <location>
        <begin position="425"/>
        <end position="449"/>
    </location>
</feature>
<evidence type="ECO:0000259" key="12">
    <source>
        <dbReference type="PROSITE" id="PS50190"/>
    </source>
</evidence>
<dbReference type="EMBL" id="PKFO01000006">
    <property type="protein sequence ID" value="PVH22196.1"/>
    <property type="molecule type" value="Genomic_DNA"/>
</dbReference>
<evidence type="ECO:0000256" key="7">
    <source>
        <dbReference type="ARBA" id="ARBA00023136"/>
    </source>
</evidence>
<proteinExistence type="inferred from homology"/>
<dbReference type="GO" id="GO:0005934">
    <property type="term" value="C:cellular bud tip"/>
    <property type="evidence" value="ECO:0007669"/>
    <property type="project" value="UniProtKB-SubCell"/>
</dbReference>
<feature type="region of interest" description="Disordered" evidence="11">
    <location>
        <begin position="909"/>
        <end position="928"/>
    </location>
</feature>
<organism evidence="13 14">
    <name type="scientific">Candidozyma haemuli</name>
    <dbReference type="NCBI Taxonomy" id="45357"/>
    <lineage>
        <taxon>Eukaryota</taxon>
        <taxon>Fungi</taxon>
        <taxon>Dikarya</taxon>
        <taxon>Ascomycota</taxon>
        <taxon>Saccharomycotina</taxon>
        <taxon>Pichiomycetes</taxon>
        <taxon>Metschnikowiaceae</taxon>
        <taxon>Candidozyma</taxon>
    </lineage>
</organism>
<evidence type="ECO:0000256" key="4">
    <source>
        <dbReference type="ARBA" id="ARBA00022475"/>
    </source>
</evidence>
<dbReference type="RefSeq" id="XP_025343136.1">
    <property type="nucleotide sequence ID" value="XM_025488474.1"/>
</dbReference>
<dbReference type="GO" id="GO:0005935">
    <property type="term" value="C:cellular bud neck"/>
    <property type="evidence" value="ECO:0007669"/>
    <property type="project" value="UniProtKB-SubCell"/>
</dbReference>
<dbReference type="AlphaFoldDB" id="A0A2V1AXF2"/>
<dbReference type="InterPro" id="IPR035999">
    <property type="entry name" value="Sec7_dom_sf"/>
</dbReference>
<dbReference type="PROSITE" id="PS50190">
    <property type="entry name" value="SEC7"/>
    <property type="match status" value="1"/>
</dbReference>
<dbReference type="Pfam" id="PF23633">
    <property type="entry name" value="PH_GEF_YEL1"/>
    <property type="match status" value="1"/>
</dbReference>
<evidence type="ECO:0000256" key="9">
    <source>
        <dbReference type="ARBA" id="ARBA00038404"/>
    </source>
</evidence>
<dbReference type="GO" id="GO:0005085">
    <property type="term" value="F:guanyl-nucleotide exchange factor activity"/>
    <property type="evidence" value="ECO:0007669"/>
    <property type="project" value="UniProtKB-KW"/>
</dbReference>
<dbReference type="GO" id="GO:0005737">
    <property type="term" value="C:cytoplasm"/>
    <property type="evidence" value="ECO:0007669"/>
    <property type="project" value="UniProtKB-SubCell"/>
</dbReference>
<dbReference type="GO" id="GO:0005886">
    <property type="term" value="C:plasma membrane"/>
    <property type="evidence" value="ECO:0007669"/>
    <property type="project" value="UniProtKB-SubCell"/>
</dbReference>
<dbReference type="GeneID" id="37010196"/>
<evidence type="ECO:0000256" key="11">
    <source>
        <dbReference type="SAM" id="MobiDB-lite"/>
    </source>
</evidence>
<dbReference type="VEuPathDB" id="FungiDB:CXQ85_004866"/>